<keyword evidence="1" id="KW-0472">Membrane</keyword>
<reference evidence="3" key="2">
    <citation type="submission" date="2018-12" db="EMBL/GenBank/DDBJ databases">
        <title>Maribacter lutimaris sp. nov., isolated from marine sediment.</title>
        <authorList>
            <person name="Kim K.K."/>
        </authorList>
    </citation>
    <scope>NUCLEOTIDE SEQUENCE [LARGE SCALE GENOMIC DNA]</scope>
    <source>
        <strain evidence="3">PoM-212</strain>
    </source>
</reference>
<dbReference type="Proteomes" id="UP000286990">
    <property type="component" value="Unassembled WGS sequence"/>
</dbReference>
<dbReference type="AlphaFoldDB" id="A0A426RHS0"/>
<keyword evidence="3" id="KW-1185">Reference proteome</keyword>
<reference evidence="3" key="1">
    <citation type="submission" date="2018-08" db="EMBL/GenBank/DDBJ databases">
        <authorList>
            <person name="Khan S.A."/>
            <person name="J S.E."/>
        </authorList>
    </citation>
    <scope>NUCLEOTIDE SEQUENCE [LARGE SCALE GENOMIC DNA]</scope>
    <source>
        <strain evidence="3">PoM-212</strain>
    </source>
</reference>
<feature type="transmembrane region" description="Helical" evidence="1">
    <location>
        <begin position="12"/>
        <end position="32"/>
    </location>
</feature>
<keyword evidence="1" id="KW-1133">Transmembrane helix</keyword>
<organism evidence="2 3">
    <name type="scientific">Maribacter algicola</name>
    <dbReference type="NCBI Taxonomy" id="2498892"/>
    <lineage>
        <taxon>Bacteria</taxon>
        <taxon>Pseudomonadati</taxon>
        <taxon>Bacteroidota</taxon>
        <taxon>Flavobacteriia</taxon>
        <taxon>Flavobacteriales</taxon>
        <taxon>Flavobacteriaceae</taxon>
        <taxon>Maribacter</taxon>
    </lineage>
</organism>
<dbReference type="RefSeq" id="WP_125223278.1">
    <property type="nucleotide sequence ID" value="NZ_QUSX01000002.1"/>
</dbReference>
<protein>
    <submittedName>
        <fullName evidence="2">Uncharacterized protein</fullName>
    </submittedName>
</protein>
<feature type="transmembrane region" description="Helical" evidence="1">
    <location>
        <begin position="112"/>
        <end position="127"/>
    </location>
</feature>
<evidence type="ECO:0000256" key="1">
    <source>
        <dbReference type="SAM" id="Phobius"/>
    </source>
</evidence>
<feature type="transmembrane region" description="Helical" evidence="1">
    <location>
        <begin position="84"/>
        <end position="106"/>
    </location>
</feature>
<dbReference type="OrthoDB" id="1151358at2"/>
<feature type="transmembrane region" description="Helical" evidence="1">
    <location>
        <begin position="44"/>
        <end position="64"/>
    </location>
</feature>
<keyword evidence="1" id="KW-0812">Transmembrane</keyword>
<evidence type="ECO:0000313" key="3">
    <source>
        <dbReference type="Proteomes" id="UP000286990"/>
    </source>
</evidence>
<accession>A0A426RHS0</accession>
<name>A0A426RHS0_9FLAO</name>
<sequence>MEIKSYLRTNKIIHLALLAGVSVFLLLSYLGSGQFNAKMDDSNPFLYLVPIVAIAGYFGSQFIFRNQISAMEKTMPLEEKLKRYQSASIVKYALLEGPAFLAIVAYNTSGNALPLVIAVCLVLYLAVQRPNLQKLLDTLPLTSDEKRKLQHNHNQ</sequence>
<comment type="caution">
    <text evidence="2">The sequence shown here is derived from an EMBL/GenBank/DDBJ whole genome shotgun (WGS) entry which is preliminary data.</text>
</comment>
<proteinExistence type="predicted"/>
<evidence type="ECO:0000313" key="2">
    <source>
        <dbReference type="EMBL" id="RRQ48561.1"/>
    </source>
</evidence>
<dbReference type="EMBL" id="QUSX01000002">
    <property type="protein sequence ID" value="RRQ48561.1"/>
    <property type="molecule type" value="Genomic_DNA"/>
</dbReference>
<gene>
    <name evidence="2" type="ORF">DZC72_12750</name>
</gene>